<feature type="region of interest" description="Disordered" evidence="1">
    <location>
        <begin position="318"/>
        <end position="337"/>
    </location>
</feature>
<evidence type="ECO:0000313" key="3">
    <source>
        <dbReference type="EMBL" id="MBY8881178.1"/>
    </source>
</evidence>
<dbReference type="Proteomes" id="UP000778578">
    <property type="component" value="Unassembled WGS sequence"/>
</dbReference>
<feature type="transmembrane region" description="Helical" evidence="2">
    <location>
        <begin position="170"/>
        <end position="189"/>
    </location>
</feature>
<comment type="caution">
    <text evidence="3">The sequence shown here is derived from an EMBL/GenBank/DDBJ whole genome shotgun (WGS) entry which is preliminary data.</text>
</comment>
<sequence>MGSVIGALGATFVSLVFIASFMGALHAPGPRAVPIAVVGTQAQASAIGDSLGKVRSGGYDVSSYPTAQAARDAILDRKVDAALLPAPPGAVLAVATAAGSAVTNATVADVSTVAQASGTQLALQNIRPLPANDPQGISQVFFVIALLAPSLVFANMLVTRFGRAMHPVGQLLSILAYSVIVAAVAVAVTDPGIGALTGAPWGLFGIGTLLAFAAAVTAAAAARWARGLGYLVVFLLFIPVGVASSGTTLGPHMITQWYADVGKALPAGAALPAVQNTVYFSGNDTATPLLILSAWAVAGAMALALTAYFRPPALGAGRHEPAHPTADPGATAPQAQA</sequence>
<gene>
    <name evidence="3" type="ORF">K7862_26595</name>
</gene>
<feature type="transmembrane region" description="Helical" evidence="2">
    <location>
        <begin position="7"/>
        <end position="27"/>
    </location>
</feature>
<feature type="transmembrane region" description="Helical" evidence="2">
    <location>
        <begin position="289"/>
        <end position="309"/>
    </location>
</feature>
<evidence type="ECO:0000313" key="4">
    <source>
        <dbReference type="Proteomes" id="UP000778578"/>
    </source>
</evidence>
<feature type="transmembrane region" description="Helical" evidence="2">
    <location>
        <begin position="137"/>
        <end position="158"/>
    </location>
</feature>
<keyword evidence="4" id="KW-1185">Reference proteome</keyword>
<proteinExistence type="predicted"/>
<feature type="transmembrane region" description="Helical" evidence="2">
    <location>
        <begin position="228"/>
        <end position="249"/>
    </location>
</feature>
<feature type="transmembrane region" description="Helical" evidence="2">
    <location>
        <begin position="201"/>
        <end position="221"/>
    </location>
</feature>
<keyword evidence="2" id="KW-0472">Membrane</keyword>
<organism evidence="3 4">
    <name type="scientific">Actinacidiphila acidipaludis</name>
    <dbReference type="NCBI Taxonomy" id="2873382"/>
    <lineage>
        <taxon>Bacteria</taxon>
        <taxon>Bacillati</taxon>
        <taxon>Actinomycetota</taxon>
        <taxon>Actinomycetes</taxon>
        <taxon>Kitasatosporales</taxon>
        <taxon>Streptomycetaceae</taxon>
        <taxon>Actinacidiphila</taxon>
    </lineage>
</organism>
<keyword evidence="2" id="KW-0812">Transmembrane</keyword>
<evidence type="ECO:0000256" key="2">
    <source>
        <dbReference type="SAM" id="Phobius"/>
    </source>
</evidence>
<dbReference type="RefSeq" id="WP_222966977.1">
    <property type="nucleotide sequence ID" value="NZ_JAINZZ010000043.1"/>
</dbReference>
<reference evidence="3 4" key="1">
    <citation type="submission" date="2021-08" db="EMBL/GenBank/DDBJ databases">
        <title>WGS of actinomycetes from Thailand.</title>
        <authorList>
            <person name="Thawai C."/>
        </authorList>
    </citation>
    <scope>NUCLEOTIDE SEQUENCE [LARGE SCALE GENOMIC DNA]</scope>
    <source>
        <strain evidence="3 4">PLK6-54</strain>
    </source>
</reference>
<keyword evidence="2" id="KW-1133">Transmembrane helix</keyword>
<name>A0ABS7QDX4_9ACTN</name>
<evidence type="ECO:0008006" key="5">
    <source>
        <dbReference type="Google" id="ProtNLM"/>
    </source>
</evidence>
<accession>A0ABS7QDX4</accession>
<evidence type="ECO:0000256" key="1">
    <source>
        <dbReference type="SAM" id="MobiDB-lite"/>
    </source>
</evidence>
<protein>
    <recommendedName>
        <fullName evidence="5">ABC transporter permease</fullName>
    </recommendedName>
</protein>
<dbReference type="EMBL" id="JAINZZ010000043">
    <property type="protein sequence ID" value="MBY8881178.1"/>
    <property type="molecule type" value="Genomic_DNA"/>
</dbReference>